<evidence type="ECO:0000259" key="15">
    <source>
        <dbReference type="Pfam" id="PF20560"/>
    </source>
</evidence>
<dbReference type="GO" id="GO:1902600">
    <property type="term" value="P:proton transmembrane transport"/>
    <property type="evidence" value="ECO:0007669"/>
    <property type="project" value="UniProtKB-KW"/>
</dbReference>
<feature type="domain" description="MotA/TolQ/ExbB proton channel" evidence="14">
    <location>
        <begin position="137"/>
        <end position="229"/>
    </location>
</feature>
<dbReference type="InterPro" id="IPR022522">
    <property type="entry name" value="Flagellar_motor_stator_MotA"/>
</dbReference>
<dbReference type="GO" id="GO:0006935">
    <property type="term" value="P:chemotaxis"/>
    <property type="evidence" value="ECO:0007669"/>
    <property type="project" value="UniProtKB-KW"/>
</dbReference>
<evidence type="ECO:0000256" key="5">
    <source>
        <dbReference type="ARBA" id="ARBA00022500"/>
    </source>
</evidence>
<dbReference type="RefSeq" id="WP_289502281.1">
    <property type="nucleotide sequence ID" value="NZ_CP116805.1"/>
</dbReference>
<dbReference type="GO" id="GO:0005886">
    <property type="term" value="C:plasma membrane"/>
    <property type="evidence" value="ECO:0007669"/>
    <property type="project" value="UniProtKB-SubCell"/>
</dbReference>
<keyword evidence="10 13" id="KW-1133">Transmembrane helix</keyword>
<dbReference type="PANTHER" id="PTHR30433:SF4">
    <property type="entry name" value="MOTILITY PROTEIN A"/>
    <property type="match status" value="1"/>
</dbReference>
<keyword evidence="5" id="KW-0145">Chemotaxis</keyword>
<dbReference type="EMBL" id="CP116805">
    <property type="protein sequence ID" value="WCL52840.1"/>
    <property type="molecule type" value="Genomic_DNA"/>
</dbReference>
<protein>
    <submittedName>
        <fullName evidence="16">Flagellar motor stator protein MotA</fullName>
    </submittedName>
</protein>
<proteinExistence type="inferred from homology"/>
<evidence type="ECO:0000256" key="10">
    <source>
        <dbReference type="ARBA" id="ARBA00022989"/>
    </source>
</evidence>
<dbReference type="AlphaFoldDB" id="A0AAE9XQ26"/>
<evidence type="ECO:0000256" key="11">
    <source>
        <dbReference type="ARBA" id="ARBA00023065"/>
    </source>
</evidence>
<dbReference type="NCBIfam" id="TIGR03818">
    <property type="entry name" value="MotA1"/>
    <property type="match status" value="1"/>
</dbReference>
<dbReference type="Pfam" id="PF01618">
    <property type="entry name" value="MotA_ExbB"/>
    <property type="match status" value="1"/>
</dbReference>
<keyword evidence="16" id="KW-0969">Cilium</keyword>
<dbReference type="Pfam" id="PF20560">
    <property type="entry name" value="MotA_N"/>
    <property type="match status" value="1"/>
</dbReference>
<dbReference type="InterPro" id="IPR046786">
    <property type="entry name" value="MotA_N"/>
</dbReference>
<dbReference type="InterPro" id="IPR000540">
    <property type="entry name" value="Flag_MotA_CS"/>
</dbReference>
<comment type="similarity">
    <text evidence="2">Belongs to the MotA family.</text>
</comment>
<keyword evidence="9" id="KW-0375">Hydrogen ion transport</keyword>
<evidence type="ECO:0000259" key="14">
    <source>
        <dbReference type="Pfam" id="PF01618"/>
    </source>
</evidence>
<sequence>MFLFIGLIVVFVMVFGGFMMAGGKFDIILHAAPHELVTIFGGSLGAFIIANSTRVMKQGAAAFGKVIKGPTWKAEDYKDLLCLMFILVKTIRSKGVVAVEAHIENPHESKIFQNFPKIAHDHHVVDFICDYVRMMTMNFEDPNQMEDAMNADLDKHHKEEHEAQHALQTMADGLPAIGIVAAVLGIIKTMASISEPVEILGAMVGGALVGTFLGIFLSYLMIAPVAGRYHQILFEDGHFMNLVKVILVGHLQGNAPQISVELGRRAVPSHLMCTFIELEEAIANLPPDLS</sequence>
<accession>A0AAE9XQ26</accession>
<keyword evidence="3" id="KW-0813">Transport</keyword>
<keyword evidence="16" id="KW-0966">Cell projection</keyword>
<dbReference type="Proteomes" id="UP001217500">
    <property type="component" value="Chromosome"/>
</dbReference>
<dbReference type="GO" id="GO:0071978">
    <property type="term" value="P:bacterial-type flagellum-dependent swarming motility"/>
    <property type="evidence" value="ECO:0007669"/>
    <property type="project" value="InterPro"/>
</dbReference>
<evidence type="ECO:0000313" key="16">
    <source>
        <dbReference type="EMBL" id="WCL52840.1"/>
    </source>
</evidence>
<keyword evidence="11" id="KW-0406">Ion transport</keyword>
<evidence type="ECO:0000256" key="8">
    <source>
        <dbReference type="ARBA" id="ARBA00022779"/>
    </source>
</evidence>
<organism evidence="16 17">
    <name type="scientific">Gimibacter soli</name>
    <dbReference type="NCBI Taxonomy" id="3024400"/>
    <lineage>
        <taxon>Bacteria</taxon>
        <taxon>Pseudomonadati</taxon>
        <taxon>Pseudomonadota</taxon>
        <taxon>Alphaproteobacteria</taxon>
        <taxon>Kordiimonadales</taxon>
        <taxon>Temperatibacteraceae</taxon>
        <taxon>Gimibacter</taxon>
    </lineage>
</organism>
<dbReference type="KEGG" id="gso:PH603_09840"/>
<feature type="transmembrane region" description="Helical" evidence="13">
    <location>
        <begin position="199"/>
        <end position="222"/>
    </location>
</feature>
<dbReference type="PANTHER" id="PTHR30433">
    <property type="entry name" value="CHEMOTAXIS PROTEIN MOTA"/>
    <property type="match status" value="1"/>
</dbReference>
<keyword evidence="4" id="KW-1003">Cell membrane</keyword>
<evidence type="ECO:0000256" key="3">
    <source>
        <dbReference type="ARBA" id="ARBA00022448"/>
    </source>
</evidence>
<comment type="subcellular location">
    <subcellularLocation>
        <location evidence="1">Cell inner membrane</location>
        <topology evidence="1">Multi-pass membrane protein</topology>
    </subcellularLocation>
</comment>
<feature type="transmembrane region" description="Helical" evidence="13">
    <location>
        <begin position="174"/>
        <end position="193"/>
    </location>
</feature>
<evidence type="ECO:0000256" key="1">
    <source>
        <dbReference type="ARBA" id="ARBA00004429"/>
    </source>
</evidence>
<gene>
    <name evidence="16" type="primary">motA</name>
    <name evidence="16" type="ORF">PH603_09840</name>
</gene>
<dbReference type="InterPro" id="IPR047055">
    <property type="entry name" value="MotA-like"/>
</dbReference>
<name>A0AAE9XQ26_9PROT</name>
<feature type="domain" description="Motility protein A N-terminal" evidence="15">
    <location>
        <begin position="4"/>
        <end position="95"/>
    </location>
</feature>
<evidence type="ECO:0000256" key="12">
    <source>
        <dbReference type="ARBA" id="ARBA00023136"/>
    </source>
</evidence>
<keyword evidence="8" id="KW-0283">Flagellar rotation</keyword>
<keyword evidence="7 13" id="KW-0812">Transmembrane</keyword>
<dbReference type="InterPro" id="IPR002898">
    <property type="entry name" value="MotA_ExbB_proton_chnl"/>
</dbReference>
<reference evidence="16" key="1">
    <citation type="submission" date="2023-01" db="EMBL/GenBank/DDBJ databases">
        <title>The genome sequence of Kordiimonadaceae bacterium 6D33.</title>
        <authorList>
            <person name="Liu Y."/>
        </authorList>
    </citation>
    <scope>NUCLEOTIDE SEQUENCE</scope>
    <source>
        <strain evidence="16">6D33</strain>
    </source>
</reference>
<feature type="transmembrane region" description="Helical" evidence="13">
    <location>
        <begin position="32"/>
        <end position="50"/>
    </location>
</feature>
<evidence type="ECO:0000256" key="2">
    <source>
        <dbReference type="ARBA" id="ARBA00008038"/>
    </source>
</evidence>
<keyword evidence="17" id="KW-1185">Reference proteome</keyword>
<evidence type="ECO:0000256" key="7">
    <source>
        <dbReference type="ARBA" id="ARBA00022692"/>
    </source>
</evidence>
<dbReference type="PROSITE" id="PS01307">
    <property type="entry name" value="MOTA"/>
    <property type="match status" value="1"/>
</dbReference>
<evidence type="ECO:0000256" key="9">
    <source>
        <dbReference type="ARBA" id="ARBA00022781"/>
    </source>
</evidence>
<keyword evidence="16" id="KW-0282">Flagellum</keyword>
<evidence type="ECO:0000256" key="13">
    <source>
        <dbReference type="SAM" id="Phobius"/>
    </source>
</evidence>
<keyword evidence="12 13" id="KW-0472">Membrane</keyword>
<evidence type="ECO:0000256" key="6">
    <source>
        <dbReference type="ARBA" id="ARBA00022519"/>
    </source>
</evidence>
<keyword evidence="6" id="KW-0997">Cell inner membrane</keyword>
<evidence type="ECO:0000313" key="17">
    <source>
        <dbReference type="Proteomes" id="UP001217500"/>
    </source>
</evidence>
<evidence type="ECO:0000256" key="4">
    <source>
        <dbReference type="ARBA" id="ARBA00022475"/>
    </source>
</evidence>